<feature type="chain" id="PRO_5046692872" description="DUF8176 domain-containing protein" evidence="1">
    <location>
        <begin position="35"/>
        <end position="173"/>
    </location>
</feature>
<dbReference type="PROSITE" id="PS51318">
    <property type="entry name" value="TAT"/>
    <property type="match status" value="1"/>
</dbReference>
<dbReference type="EMBL" id="BMNE01000001">
    <property type="protein sequence ID" value="GGN65832.1"/>
    <property type="molecule type" value="Genomic_DNA"/>
</dbReference>
<feature type="signal peptide" evidence="1">
    <location>
        <begin position="1"/>
        <end position="34"/>
    </location>
</feature>
<evidence type="ECO:0000313" key="4">
    <source>
        <dbReference type="Proteomes" id="UP000658127"/>
    </source>
</evidence>
<evidence type="ECO:0000313" key="3">
    <source>
        <dbReference type="EMBL" id="GGN65832.1"/>
    </source>
</evidence>
<evidence type="ECO:0000256" key="1">
    <source>
        <dbReference type="SAM" id="SignalP"/>
    </source>
</evidence>
<evidence type="ECO:0000259" key="2">
    <source>
        <dbReference type="Pfam" id="PF26527"/>
    </source>
</evidence>
<dbReference type="Pfam" id="PF26527">
    <property type="entry name" value="DUF8176"/>
    <property type="match status" value="1"/>
</dbReference>
<sequence length="173" mass="18155">MYAKFDTTTTHRSHRRRWIAAAALATLAVLAAVAAVTAPDSSAQSRELACAGITSPSGVVTGSGPGDTSSGPAAILGYNYAYYVQRSADRARQYLTAETVVGPGGRLQAGIDAVPADTRHCVTISPLDTFGDADLWAVTVTEYRPEGEPFAPRQIITTRTVDGVTRISSIARA</sequence>
<dbReference type="InterPro" id="IPR006311">
    <property type="entry name" value="TAT_signal"/>
</dbReference>
<dbReference type="Proteomes" id="UP000658127">
    <property type="component" value="Unassembled WGS sequence"/>
</dbReference>
<dbReference type="RefSeq" id="WP_189022457.1">
    <property type="nucleotide sequence ID" value="NZ_BMNE01000001.1"/>
</dbReference>
<protein>
    <recommendedName>
        <fullName evidence="2">DUF8176 domain-containing protein</fullName>
    </recommendedName>
</protein>
<organism evidence="3 4">
    <name type="scientific">Nocardia rhizosphaerihabitans</name>
    <dbReference type="NCBI Taxonomy" id="1691570"/>
    <lineage>
        <taxon>Bacteria</taxon>
        <taxon>Bacillati</taxon>
        <taxon>Actinomycetota</taxon>
        <taxon>Actinomycetes</taxon>
        <taxon>Mycobacteriales</taxon>
        <taxon>Nocardiaceae</taxon>
        <taxon>Nocardia</taxon>
    </lineage>
</organism>
<dbReference type="InterPro" id="IPR058489">
    <property type="entry name" value="DUF8176"/>
</dbReference>
<keyword evidence="1" id="KW-0732">Signal</keyword>
<gene>
    <name evidence="3" type="ORF">GCM10011610_00090</name>
</gene>
<comment type="caution">
    <text evidence="3">The sequence shown here is derived from an EMBL/GenBank/DDBJ whole genome shotgun (WGS) entry which is preliminary data.</text>
</comment>
<proteinExistence type="predicted"/>
<name>A0ABQ2K7B2_9NOCA</name>
<feature type="domain" description="DUF8176" evidence="2">
    <location>
        <begin position="57"/>
        <end position="171"/>
    </location>
</feature>
<keyword evidence="4" id="KW-1185">Reference proteome</keyword>
<accession>A0ABQ2K7B2</accession>
<reference evidence="4" key="1">
    <citation type="journal article" date="2019" name="Int. J. Syst. Evol. Microbiol.">
        <title>The Global Catalogue of Microorganisms (GCM) 10K type strain sequencing project: providing services to taxonomists for standard genome sequencing and annotation.</title>
        <authorList>
            <consortium name="The Broad Institute Genomics Platform"/>
            <consortium name="The Broad Institute Genome Sequencing Center for Infectious Disease"/>
            <person name="Wu L."/>
            <person name="Ma J."/>
        </authorList>
    </citation>
    <scope>NUCLEOTIDE SEQUENCE [LARGE SCALE GENOMIC DNA]</scope>
    <source>
        <strain evidence="4">CGMCC 4.7329</strain>
    </source>
</reference>